<evidence type="ECO:0000313" key="3">
    <source>
        <dbReference type="EMBL" id="SIT88686.1"/>
    </source>
</evidence>
<feature type="transmembrane region" description="Helical" evidence="1">
    <location>
        <begin position="127"/>
        <end position="146"/>
    </location>
</feature>
<keyword evidence="1" id="KW-0812">Transmembrane</keyword>
<feature type="transmembrane region" description="Helical" evidence="1">
    <location>
        <begin position="102"/>
        <end position="120"/>
    </location>
</feature>
<organism evidence="3 4">
    <name type="scientific">Edaphobacillus lindanitolerans</name>
    <dbReference type="NCBI Taxonomy" id="550447"/>
    <lineage>
        <taxon>Bacteria</taxon>
        <taxon>Bacillati</taxon>
        <taxon>Bacillota</taxon>
        <taxon>Bacilli</taxon>
        <taxon>Bacillales</taxon>
        <taxon>Bacillaceae</taxon>
        <taxon>Edaphobacillus</taxon>
    </lineage>
</organism>
<dbReference type="InterPro" id="IPR006976">
    <property type="entry name" value="VanZ-like"/>
</dbReference>
<feature type="transmembrane region" description="Helical" evidence="1">
    <location>
        <begin position="51"/>
        <end position="70"/>
    </location>
</feature>
<protein>
    <submittedName>
        <fullName evidence="3">Glycopeptide antibiotics resistance protein</fullName>
    </submittedName>
</protein>
<keyword evidence="1" id="KW-0472">Membrane</keyword>
<dbReference type="PANTHER" id="PTHR36834:SF1">
    <property type="entry name" value="INTEGRAL MEMBRANE PROTEIN"/>
    <property type="match status" value="1"/>
</dbReference>
<name>A0A1U7PRP6_9BACI</name>
<dbReference type="RefSeq" id="WP_076759034.1">
    <property type="nucleotide sequence ID" value="NZ_FTPL01000003.1"/>
</dbReference>
<dbReference type="InterPro" id="IPR053150">
    <property type="entry name" value="Teicoplanin_resist-assoc"/>
</dbReference>
<feature type="transmembrane region" description="Helical" evidence="1">
    <location>
        <begin position="158"/>
        <end position="178"/>
    </location>
</feature>
<reference evidence="4" key="1">
    <citation type="submission" date="2017-01" db="EMBL/GenBank/DDBJ databases">
        <authorList>
            <person name="Varghese N."/>
            <person name="Submissions S."/>
        </authorList>
    </citation>
    <scope>NUCLEOTIDE SEQUENCE [LARGE SCALE GENOMIC DNA]</scope>
    <source>
        <strain evidence="4">MNA4</strain>
    </source>
</reference>
<gene>
    <name evidence="3" type="ORF">SAMN05428946_2312</name>
</gene>
<keyword evidence="1" id="KW-1133">Transmembrane helix</keyword>
<feature type="transmembrane region" description="Helical" evidence="1">
    <location>
        <begin position="13"/>
        <end position="35"/>
    </location>
</feature>
<proteinExistence type="predicted"/>
<feature type="transmembrane region" description="Helical" evidence="1">
    <location>
        <begin position="190"/>
        <end position="207"/>
    </location>
</feature>
<keyword evidence="4" id="KW-1185">Reference proteome</keyword>
<dbReference type="OrthoDB" id="9805025at2"/>
<feature type="domain" description="VanZ-like" evidence="2">
    <location>
        <begin position="57"/>
        <end position="173"/>
    </location>
</feature>
<evidence type="ECO:0000259" key="2">
    <source>
        <dbReference type="Pfam" id="PF04892"/>
    </source>
</evidence>
<dbReference type="PANTHER" id="PTHR36834">
    <property type="entry name" value="MEMBRANE PROTEIN-RELATED"/>
    <property type="match status" value="1"/>
</dbReference>
<accession>A0A1U7PRP6</accession>
<dbReference type="Proteomes" id="UP000187550">
    <property type="component" value="Unassembled WGS sequence"/>
</dbReference>
<dbReference type="STRING" id="550447.SAMN05428946_2312"/>
<evidence type="ECO:0000256" key="1">
    <source>
        <dbReference type="SAM" id="Phobius"/>
    </source>
</evidence>
<dbReference type="Pfam" id="PF04892">
    <property type="entry name" value="VanZ"/>
    <property type="match status" value="1"/>
</dbReference>
<evidence type="ECO:0000313" key="4">
    <source>
        <dbReference type="Proteomes" id="UP000187550"/>
    </source>
</evidence>
<sequence length="463" mass="52379">MRLQEIFGLVRDYFYVALIAVLVLAAVFGLLYYAGRKTVLKGKEPIPKKRLIAIAAFIGYMIMVAGVTFLNRGPGYQGGVDLSLFSTYREAWYLFSVRHWQFIYLNILMLVPFGVLLPLLHPRFRKAAWTIGLAALLTLSIETIQLMTGYGNFVADDLFNNLMGAIIGYGLTMGVISLKEKGFRRSLPYFTPLLLVAVLSGSLFGYYEAKEFGNLSIVPAHRADLKEARVMADLSFSDRSKTIPVYRAPVYTKKQADGFARRFFGRLGGNPADIEDLSYPDEALYRLHGETAYQLSVRFRDGSYELTDFSQLDDGKEPEDTDEETLRESLARFGLDIPRDAAFQRAGPGKYEWTVKQLESGNRLTDGTLTAVYYNDGTVKQVDNRLVTYEKVKEVRVKSEQEAYEDLLKGKFLTFSDERTIGALEVRDVRMSYSLDSKGYYQPVYAFRCEMDGEDKTLLVPAI</sequence>
<dbReference type="AlphaFoldDB" id="A0A1U7PRP6"/>
<dbReference type="EMBL" id="FTPL01000003">
    <property type="protein sequence ID" value="SIT88686.1"/>
    <property type="molecule type" value="Genomic_DNA"/>
</dbReference>